<evidence type="ECO:0000313" key="1">
    <source>
        <dbReference type="EMBL" id="KAJ7360196.1"/>
    </source>
</evidence>
<sequence length="537" mass="61780">MSLVSFAEYHSKRNFVERVHPQANKALSAHGSFSSHEKYPDVRGPGTPEHLGNMEQMAAAVNDCLKGTSFGGRYIDVYRGPRENQWIFNDDTELKTFLSRTEYNKEVSEMSYQARNTPLLQMLHDVWGINTNFTRDYWCDYNMLKGEEGERSSWCDKYTTVIFRQGNGWRGAPQQRVHHQPLPDYMRWLASGGELHYLPYELRMSITNGKWDNIPGCFLPNHCLDLAYVLMSKPTGSLLQSLALLCWVPENEVMQFFDEKEREIEKDIQDCLKREQWKTHKLYREKKDSLVALCKTKKLETSGMKHELVERLALEQDETPPITPPMYDRHKKLPKSTKDIGKLSRSYLQTVLTSHGFAACGTKDELILRVGLIANNRAQLCFNREWKMFLDLTTITKELILAEKKQSLLPDVPTYKQRTFATPTVSSLSSNRPRYHAATQTQFSGKARVDIPQGASKENVQEIFDEITQFIKKENHGSFYSETPKMGVVGKSTSAPQQMEWNDIRAAILKEGSRVCYCKYNACKPPLEPTFNLPSLN</sequence>
<keyword evidence="2" id="KW-1185">Reference proteome</keyword>
<evidence type="ECO:0008006" key="3">
    <source>
        <dbReference type="Google" id="ProtNLM"/>
    </source>
</evidence>
<dbReference type="Proteomes" id="UP001163046">
    <property type="component" value="Unassembled WGS sequence"/>
</dbReference>
<reference evidence="1" key="1">
    <citation type="submission" date="2023-01" db="EMBL/GenBank/DDBJ databases">
        <title>Genome assembly of the deep-sea coral Lophelia pertusa.</title>
        <authorList>
            <person name="Herrera S."/>
            <person name="Cordes E."/>
        </authorList>
    </citation>
    <scope>NUCLEOTIDE SEQUENCE</scope>
    <source>
        <strain evidence="1">USNM1676648</strain>
        <tissue evidence="1">Polyp</tissue>
    </source>
</reference>
<evidence type="ECO:0000313" key="2">
    <source>
        <dbReference type="Proteomes" id="UP001163046"/>
    </source>
</evidence>
<proteinExistence type="predicted"/>
<dbReference type="OrthoDB" id="5984203at2759"/>
<protein>
    <recommendedName>
        <fullName evidence="3">SAP domain-containing protein</fullName>
    </recommendedName>
</protein>
<dbReference type="AlphaFoldDB" id="A0A9W9YNI2"/>
<dbReference type="EMBL" id="MU827311">
    <property type="protein sequence ID" value="KAJ7360196.1"/>
    <property type="molecule type" value="Genomic_DNA"/>
</dbReference>
<accession>A0A9W9YNI2</accession>
<comment type="caution">
    <text evidence="1">The sequence shown here is derived from an EMBL/GenBank/DDBJ whole genome shotgun (WGS) entry which is preliminary data.</text>
</comment>
<name>A0A9W9YNI2_9CNID</name>
<gene>
    <name evidence="1" type="ORF">OS493_018189</name>
</gene>
<organism evidence="1 2">
    <name type="scientific">Desmophyllum pertusum</name>
    <dbReference type="NCBI Taxonomy" id="174260"/>
    <lineage>
        <taxon>Eukaryota</taxon>
        <taxon>Metazoa</taxon>
        <taxon>Cnidaria</taxon>
        <taxon>Anthozoa</taxon>
        <taxon>Hexacorallia</taxon>
        <taxon>Scleractinia</taxon>
        <taxon>Caryophylliina</taxon>
        <taxon>Caryophylliidae</taxon>
        <taxon>Desmophyllum</taxon>
    </lineage>
</organism>